<dbReference type="GO" id="GO:0006351">
    <property type="term" value="P:DNA-templated transcription"/>
    <property type="evidence" value="ECO:0007669"/>
    <property type="project" value="InterPro"/>
</dbReference>
<feature type="compositionally biased region" description="Acidic residues" evidence="13">
    <location>
        <begin position="11"/>
        <end position="31"/>
    </location>
</feature>
<evidence type="ECO:0000256" key="2">
    <source>
        <dbReference type="ARBA" id="ARBA00008587"/>
    </source>
</evidence>
<evidence type="ECO:0000256" key="4">
    <source>
        <dbReference type="ARBA" id="ARBA00016901"/>
    </source>
</evidence>
<keyword evidence="8 12" id="KW-0548">Nucleotidyltransferase</keyword>
<dbReference type="GO" id="GO:0000428">
    <property type="term" value="C:DNA-directed RNA polymerase complex"/>
    <property type="evidence" value="ECO:0007669"/>
    <property type="project" value="UniProtKB-UniRule"/>
</dbReference>
<keyword evidence="15" id="KW-1185">Reference proteome</keyword>
<dbReference type="GO" id="GO:0003677">
    <property type="term" value="F:DNA binding"/>
    <property type="evidence" value="ECO:0007669"/>
    <property type="project" value="UniProtKB-UniRule"/>
</dbReference>
<gene>
    <name evidence="14" type="ORF">EPTV-WA-101</name>
</gene>
<evidence type="ECO:0000256" key="12">
    <source>
        <dbReference type="PIRNR" id="PIRNR000743"/>
    </source>
</evidence>
<dbReference type="EMBL" id="KY747497">
    <property type="protein sequence ID" value="ASK51302.1"/>
    <property type="molecule type" value="Genomic_DNA"/>
</dbReference>
<evidence type="ECO:0000256" key="10">
    <source>
        <dbReference type="ARBA" id="ARBA00023163"/>
    </source>
</evidence>
<evidence type="ECO:0000313" key="15">
    <source>
        <dbReference type="Proteomes" id="UP000217428"/>
    </source>
</evidence>
<comment type="function">
    <text evidence="12">Part of the DNA-dependent RNA polymerase which catalyzes the transcription of viral DNA into RNA using the four ribonucleoside triphosphates as substrates. Responsible for the transcription of early, intermediate and late genes.</text>
</comment>
<comment type="subcellular location">
    <subcellularLocation>
        <location evidence="1">Virion</location>
    </subcellularLocation>
</comment>
<evidence type="ECO:0000256" key="7">
    <source>
        <dbReference type="ARBA" id="ARBA00022679"/>
    </source>
</evidence>
<comment type="similarity">
    <text evidence="2 12">Belongs to the poxviridae DNA-directed RNA polymerase 19 kDa subunit family.</text>
</comment>
<accession>A0A220T6G6</accession>
<keyword evidence="6" id="KW-0244">Early protein</keyword>
<keyword evidence="5 12" id="KW-0240">DNA-directed RNA polymerase</keyword>
<dbReference type="Pfam" id="PF05320">
    <property type="entry name" value="Pox_RNA_Pol_19"/>
    <property type="match status" value="1"/>
</dbReference>
<evidence type="ECO:0000256" key="5">
    <source>
        <dbReference type="ARBA" id="ARBA00022478"/>
    </source>
</evidence>
<evidence type="ECO:0000256" key="3">
    <source>
        <dbReference type="ARBA" id="ARBA00012418"/>
    </source>
</evidence>
<evidence type="ECO:0000256" key="13">
    <source>
        <dbReference type="SAM" id="MobiDB-lite"/>
    </source>
</evidence>
<dbReference type="InterPro" id="IPR007984">
    <property type="entry name" value="DNA-dir_RNA_Pol_19kDa_poxvir"/>
</dbReference>
<protein>
    <recommendedName>
        <fullName evidence="4 12">DNA-directed RNA polymerase 19 kDa subunit</fullName>
        <ecNumber evidence="3 12">2.7.7.6</ecNumber>
    </recommendedName>
</protein>
<sequence>MADSGDIIDYVSEEDDDSEYSITEDENEDSSLDSPETSDFVSYKPSNINFESNSIHIEEDIPQYKNISAKISALKRRYTRRISLIEITGIIAESFNLLQRGRLPLVQNLSNDTLKQKMLHIIIQEIKEGTCPIIIEKNGELLSINDFDKKGIDTHIEYITNIWKLQNRY</sequence>
<keyword evidence="9 12" id="KW-0946">Virion</keyword>
<name>A0A220T6G6_9POXV</name>
<organism evidence="14 15">
    <name type="scientific">Eptesipox virus</name>
    <dbReference type="NCBI Taxonomy" id="1329402"/>
    <lineage>
        <taxon>Viruses</taxon>
        <taxon>Varidnaviria</taxon>
        <taxon>Bamfordvirae</taxon>
        <taxon>Nucleocytoviricota</taxon>
        <taxon>Pokkesviricetes</taxon>
        <taxon>Chitovirales</taxon>
        <taxon>Poxviridae</taxon>
        <taxon>Chordopoxvirinae</taxon>
        <taxon>Vespertilionpoxvirus</taxon>
        <taxon>Vespertilionpoxvirus eptesipox</taxon>
    </lineage>
</organism>
<keyword evidence="7 12" id="KW-0808">Transferase</keyword>
<evidence type="ECO:0000256" key="11">
    <source>
        <dbReference type="ARBA" id="ARBA00048552"/>
    </source>
</evidence>
<evidence type="ECO:0000313" key="14">
    <source>
        <dbReference type="EMBL" id="ASK51302.1"/>
    </source>
</evidence>
<dbReference type="OrthoDB" id="17391at10239"/>
<dbReference type="GO" id="GO:0044423">
    <property type="term" value="C:virion component"/>
    <property type="evidence" value="ECO:0007669"/>
    <property type="project" value="UniProtKB-UniRule"/>
</dbReference>
<dbReference type="PIRSF" id="PIRSF000743">
    <property type="entry name" value="RPO19"/>
    <property type="match status" value="1"/>
</dbReference>
<reference evidence="14 15" key="1">
    <citation type="journal article" date="2017" name="Virus Genes">
        <title>Characterization of Eptesipoxvirus, a novel poxvirus from a microchiropteran bat.</title>
        <authorList>
            <person name="Tu S.L."/>
            <person name="Nakazawa Y."/>
            <person name="Gao J."/>
            <person name="Wilkins K."/>
            <person name="Gallardo-Romero N."/>
            <person name="Li Y."/>
            <person name="Emerson G.L."/>
            <person name="Carroll D.S."/>
            <person name="Upton C."/>
        </authorList>
    </citation>
    <scope>NUCLEOTIDE SEQUENCE [LARGE SCALE GENOMIC DNA]</scope>
    <source>
        <strain evidence="14 15">Washington</strain>
    </source>
</reference>
<evidence type="ECO:0000256" key="6">
    <source>
        <dbReference type="ARBA" id="ARBA00022518"/>
    </source>
</evidence>
<evidence type="ECO:0000256" key="8">
    <source>
        <dbReference type="ARBA" id="ARBA00022695"/>
    </source>
</evidence>
<dbReference type="GO" id="GO:0003899">
    <property type="term" value="F:DNA-directed RNA polymerase activity"/>
    <property type="evidence" value="ECO:0007669"/>
    <property type="project" value="UniProtKB-EC"/>
</dbReference>
<dbReference type="EC" id="2.7.7.6" evidence="3 12"/>
<evidence type="ECO:0000256" key="9">
    <source>
        <dbReference type="ARBA" id="ARBA00022844"/>
    </source>
</evidence>
<keyword evidence="10 12" id="KW-0804">Transcription</keyword>
<comment type="catalytic activity">
    <reaction evidence="11 12">
        <text>RNA(n) + a ribonucleoside 5'-triphosphate = RNA(n+1) + diphosphate</text>
        <dbReference type="Rhea" id="RHEA:21248"/>
        <dbReference type="Rhea" id="RHEA-COMP:14527"/>
        <dbReference type="Rhea" id="RHEA-COMP:17342"/>
        <dbReference type="ChEBI" id="CHEBI:33019"/>
        <dbReference type="ChEBI" id="CHEBI:61557"/>
        <dbReference type="ChEBI" id="CHEBI:140395"/>
        <dbReference type="EC" id="2.7.7.6"/>
    </reaction>
</comment>
<feature type="region of interest" description="Disordered" evidence="13">
    <location>
        <begin position="1"/>
        <end position="38"/>
    </location>
</feature>
<evidence type="ECO:0000256" key="1">
    <source>
        <dbReference type="ARBA" id="ARBA00004328"/>
    </source>
</evidence>
<proteinExistence type="inferred from homology"/>
<dbReference type="Proteomes" id="UP000217428">
    <property type="component" value="Segment"/>
</dbReference>